<evidence type="ECO:0000313" key="3">
    <source>
        <dbReference type="EMBL" id="PON93796.1"/>
    </source>
</evidence>
<protein>
    <submittedName>
        <fullName evidence="3">Ribonuclease H1, N-terminal</fullName>
    </submittedName>
</protein>
<evidence type="ECO:0000256" key="1">
    <source>
        <dbReference type="SAM" id="MobiDB-lite"/>
    </source>
</evidence>
<dbReference type="Proteomes" id="UP000237000">
    <property type="component" value="Unassembled WGS sequence"/>
</dbReference>
<dbReference type="OrthoDB" id="1922118at2759"/>
<feature type="domain" description="Ribonuclease H1 N-terminal" evidence="2">
    <location>
        <begin position="6"/>
        <end position="45"/>
    </location>
</feature>
<reference evidence="4" key="1">
    <citation type="submission" date="2016-06" db="EMBL/GenBank/DDBJ databases">
        <title>Parallel loss of symbiosis genes in relatives of nitrogen-fixing non-legume Parasponia.</title>
        <authorList>
            <person name="Van Velzen R."/>
            <person name="Holmer R."/>
            <person name="Bu F."/>
            <person name="Rutten L."/>
            <person name="Van Zeijl A."/>
            <person name="Liu W."/>
            <person name="Santuari L."/>
            <person name="Cao Q."/>
            <person name="Sharma T."/>
            <person name="Shen D."/>
            <person name="Roswanjaya Y."/>
            <person name="Wardhani T."/>
            <person name="Kalhor M.S."/>
            <person name="Jansen J."/>
            <person name="Van den Hoogen J."/>
            <person name="Gungor B."/>
            <person name="Hartog M."/>
            <person name="Hontelez J."/>
            <person name="Verver J."/>
            <person name="Yang W.-C."/>
            <person name="Schijlen E."/>
            <person name="Repin R."/>
            <person name="Schilthuizen M."/>
            <person name="Schranz E."/>
            <person name="Heidstra R."/>
            <person name="Miyata K."/>
            <person name="Fedorova E."/>
            <person name="Kohlen W."/>
            <person name="Bisseling T."/>
            <person name="Smit S."/>
            <person name="Geurts R."/>
        </authorList>
    </citation>
    <scope>NUCLEOTIDE SEQUENCE [LARGE SCALE GENOMIC DNA]</scope>
    <source>
        <strain evidence="4">cv. RG33-2</strain>
    </source>
</reference>
<dbReference type="SUPFAM" id="SSF55658">
    <property type="entry name" value="L9 N-domain-like"/>
    <property type="match status" value="1"/>
</dbReference>
<dbReference type="AlphaFoldDB" id="A0A2P5F7R9"/>
<dbReference type="InterPro" id="IPR009027">
    <property type="entry name" value="Ribosomal_bL9/RNase_H1_N"/>
</dbReference>
<dbReference type="Gene3D" id="3.40.970.10">
    <property type="entry name" value="Ribonuclease H1, N-terminal domain"/>
    <property type="match status" value="1"/>
</dbReference>
<dbReference type="InterPro" id="IPR011320">
    <property type="entry name" value="RNase_H1_N"/>
</dbReference>
<proteinExistence type="predicted"/>
<dbReference type="Pfam" id="PF01693">
    <property type="entry name" value="Cauli_VI"/>
    <property type="match status" value="1"/>
</dbReference>
<accession>A0A2P5F7R9</accession>
<dbReference type="EMBL" id="JXTC01000056">
    <property type="protein sequence ID" value="PON93796.1"/>
    <property type="molecule type" value="Genomic_DNA"/>
</dbReference>
<keyword evidence="4" id="KW-1185">Reference proteome</keyword>
<gene>
    <name evidence="3" type="ORF">TorRG33x02_104990</name>
</gene>
<sequence length="166" mass="17878">MATYNFYVVFTGREPGIYTSLETAQRQVQGFSSAYFRGYTSLQEAICAYTSHAEGRPLEFVRSGVVGLSDLQREARETNFEPQSTAEMEEAMVLQQAMAAGAVAAYIAHNNINLTHNMVITVVPLDDGTSGDSPAEHSSARADVPNPAGVPEASGNKLDNVKSREG</sequence>
<organism evidence="3 4">
    <name type="scientific">Trema orientale</name>
    <name type="common">Charcoal tree</name>
    <name type="synonym">Celtis orientalis</name>
    <dbReference type="NCBI Taxonomy" id="63057"/>
    <lineage>
        <taxon>Eukaryota</taxon>
        <taxon>Viridiplantae</taxon>
        <taxon>Streptophyta</taxon>
        <taxon>Embryophyta</taxon>
        <taxon>Tracheophyta</taxon>
        <taxon>Spermatophyta</taxon>
        <taxon>Magnoliopsida</taxon>
        <taxon>eudicotyledons</taxon>
        <taxon>Gunneridae</taxon>
        <taxon>Pentapetalae</taxon>
        <taxon>rosids</taxon>
        <taxon>fabids</taxon>
        <taxon>Rosales</taxon>
        <taxon>Cannabaceae</taxon>
        <taxon>Trema</taxon>
    </lineage>
</organism>
<name>A0A2P5F7R9_TREOI</name>
<comment type="caution">
    <text evidence="3">The sequence shown here is derived from an EMBL/GenBank/DDBJ whole genome shotgun (WGS) entry which is preliminary data.</text>
</comment>
<feature type="region of interest" description="Disordered" evidence="1">
    <location>
        <begin position="129"/>
        <end position="166"/>
    </location>
</feature>
<evidence type="ECO:0000259" key="2">
    <source>
        <dbReference type="Pfam" id="PF01693"/>
    </source>
</evidence>
<dbReference type="InParanoid" id="A0A2P5F7R9"/>
<evidence type="ECO:0000313" key="4">
    <source>
        <dbReference type="Proteomes" id="UP000237000"/>
    </source>
</evidence>
<dbReference type="InterPro" id="IPR037056">
    <property type="entry name" value="RNase_H1_N_sf"/>
</dbReference>